<reference evidence="2 3" key="1">
    <citation type="submission" date="2018-05" db="EMBL/GenBank/DDBJ databases">
        <title>Complete genome sequence of Arcticibacterium luteifluviistationis SM1504T, a cytophagaceae bacterium isolated from Arctic surface seawater.</title>
        <authorList>
            <person name="Li Y."/>
            <person name="Qin Q.-L."/>
        </authorList>
    </citation>
    <scope>NUCLEOTIDE SEQUENCE [LARGE SCALE GENOMIC DNA]</scope>
    <source>
        <strain evidence="2 3">SM1504</strain>
    </source>
</reference>
<evidence type="ECO:0000313" key="2">
    <source>
        <dbReference type="EMBL" id="AWV99992.1"/>
    </source>
</evidence>
<dbReference type="Gene3D" id="2.120.10.30">
    <property type="entry name" value="TolB, C-terminal domain"/>
    <property type="match status" value="1"/>
</dbReference>
<feature type="domain" description="Glucose/Sorbosone dehydrogenase" evidence="1">
    <location>
        <begin position="77"/>
        <end position="391"/>
    </location>
</feature>
<accession>A0A2Z4GF41</accession>
<dbReference type="OrthoDB" id="9770043at2"/>
<sequence length="399" mass="45738">MIKKGLIYLLIFSAIIFHGYKKRFVLDRQFTIFKQSTFRIIANNIDTPEQKIAIQNAFPSINFKEPTCLKFSQHTNENILYVSEKSGKLYSINLSSTKLQKRLLIDISKETNTANFNGLLGFEIDVECKRIYLHYNSDKETVQISVFESKSDYRKENKLLTINPVYHSGGTLVLDKEGSLFISIGDSRRIDSDNSAQDLSLLQGKLLKIIPDTLEPEKYHIPKDNPFVKNGNKYREEIYAYGFRNPFRFSIDSNSNEIYLGDVGENEREEINRIHKGANYGWSLYEGNKPFKQKSYTSTLDITQPIYEYKHGLSGFSITCGMKYRGTNFPFLKGSLLYADYVRGAIWTLSFKDPLKVTSKLLINNAGNISSFSSNREGEVYFTDLTTGNIMKLIPDNSK</sequence>
<dbReference type="InterPro" id="IPR011041">
    <property type="entry name" value="Quinoprot_gluc/sorb_DH_b-prop"/>
</dbReference>
<dbReference type="EMBL" id="CP029480">
    <property type="protein sequence ID" value="AWV99992.1"/>
    <property type="molecule type" value="Genomic_DNA"/>
</dbReference>
<proteinExistence type="predicted"/>
<dbReference type="AlphaFoldDB" id="A0A2Z4GF41"/>
<dbReference type="Proteomes" id="UP000249873">
    <property type="component" value="Chromosome"/>
</dbReference>
<gene>
    <name evidence="2" type="ORF">DJ013_18200</name>
</gene>
<dbReference type="PANTHER" id="PTHR19328">
    <property type="entry name" value="HEDGEHOG-INTERACTING PROTEIN"/>
    <property type="match status" value="1"/>
</dbReference>
<dbReference type="InterPro" id="IPR012938">
    <property type="entry name" value="Glc/Sorbosone_DH"/>
</dbReference>
<dbReference type="SUPFAM" id="SSF50952">
    <property type="entry name" value="Soluble quinoprotein glucose dehydrogenase"/>
    <property type="match status" value="1"/>
</dbReference>
<dbReference type="KEGG" id="als:DJ013_18200"/>
<evidence type="ECO:0000259" key="1">
    <source>
        <dbReference type="Pfam" id="PF07995"/>
    </source>
</evidence>
<evidence type="ECO:0000313" key="3">
    <source>
        <dbReference type="Proteomes" id="UP000249873"/>
    </source>
</evidence>
<dbReference type="PANTHER" id="PTHR19328:SF75">
    <property type="entry name" value="ALDOSE SUGAR DEHYDROGENASE YLII"/>
    <property type="match status" value="1"/>
</dbReference>
<name>A0A2Z4GF41_9BACT</name>
<organism evidence="2 3">
    <name type="scientific">Arcticibacterium luteifluviistationis</name>
    <dbReference type="NCBI Taxonomy" id="1784714"/>
    <lineage>
        <taxon>Bacteria</taxon>
        <taxon>Pseudomonadati</taxon>
        <taxon>Bacteroidota</taxon>
        <taxon>Cytophagia</taxon>
        <taxon>Cytophagales</taxon>
        <taxon>Leadbetterellaceae</taxon>
        <taxon>Arcticibacterium</taxon>
    </lineage>
</organism>
<keyword evidence="3" id="KW-1185">Reference proteome</keyword>
<dbReference type="Pfam" id="PF07995">
    <property type="entry name" value="GSDH"/>
    <property type="match status" value="1"/>
</dbReference>
<dbReference type="InterPro" id="IPR011042">
    <property type="entry name" value="6-blade_b-propeller_TolB-like"/>
</dbReference>
<protein>
    <recommendedName>
        <fullName evidence="1">Glucose/Sorbosone dehydrogenase domain-containing protein</fullName>
    </recommendedName>
</protein>